<dbReference type="PANTHER" id="PTHR15141:SF49">
    <property type="entry name" value="TFIIS N-TERMINAL DOMAIN-CONTAINING PROTEIN"/>
    <property type="match status" value="1"/>
</dbReference>
<evidence type="ECO:0000259" key="7">
    <source>
        <dbReference type="PROSITE" id="PS51319"/>
    </source>
</evidence>
<evidence type="ECO:0000256" key="5">
    <source>
        <dbReference type="SAM" id="MobiDB-lite"/>
    </source>
</evidence>
<dbReference type="AlphaFoldDB" id="A0A9D3SR77"/>
<feature type="region of interest" description="Disordered" evidence="5">
    <location>
        <begin position="519"/>
        <end position="564"/>
    </location>
</feature>
<feature type="region of interest" description="Disordered" evidence="5">
    <location>
        <begin position="74"/>
        <end position="142"/>
    </location>
</feature>
<dbReference type="InterPro" id="IPR051870">
    <property type="entry name" value="Elongin-A_domain"/>
</dbReference>
<dbReference type="InterPro" id="IPR010684">
    <property type="entry name" value="RNA_pol_II_trans_fac_SIII_A"/>
</dbReference>
<accession>A0A9D3SR77</accession>
<evidence type="ECO:0000256" key="4">
    <source>
        <dbReference type="PROSITE-ProRule" id="PRU00649"/>
    </source>
</evidence>
<dbReference type="EMBL" id="JAHKSW010000003">
    <property type="protein sequence ID" value="KAG7334341.1"/>
    <property type="molecule type" value="Genomic_DNA"/>
</dbReference>
<dbReference type="PANTHER" id="PTHR15141">
    <property type="entry name" value="TRANSCRIPTION ELONGATION FACTOR B POLYPEPTIDE 3"/>
    <property type="match status" value="1"/>
</dbReference>
<dbReference type="PROSITE" id="PS50181">
    <property type="entry name" value="FBOX"/>
    <property type="match status" value="1"/>
</dbReference>
<gene>
    <name evidence="8" type="ORF">KOW79_002748</name>
</gene>
<evidence type="ECO:0000259" key="6">
    <source>
        <dbReference type="PROSITE" id="PS50181"/>
    </source>
</evidence>
<dbReference type="SUPFAM" id="SSF81383">
    <property type="entry name" value="F-box domain"/>
    <property type="match status" value="1"/>
</dbReference>
<dbReference type="CDD" id="cd00183">
    <property type="entry name" value="TFIIS_I"/>
    <property type="match status" value="1"/>
</dbReference>
<dbReference type="Gene3D" id="6.10.250.3180">
    <property type="match status" value="1"/>
</dbReference>
<comment type="subcellular location">
    <subcellularLocation>
        <location evidence="1 4">Nucleus</location>
    </subcellularLocation>
</comment>
<evidence type="ECO:0000256" key="1">
    <source>
        <dbReference type="ARBA" id="ARBA00004123"/>
    </source>
</evidence>
<dbReference type="InterPro" id="IPR003617">
    <property type="entry name" value="TFIIS/CRSP70_N_sub"/>
</dbReference>
<dbReference type="Pfam" id="PF08711">
    <property type="entry name" value="Med26"/>
    <property type="match status" value="1"/>
</dbReference>
<feature type="region of interest" description="Disordered" evidence="5">
    <location>
        <begin position="186"/>
        <end position="257"/>
    </location>
</feature>
<feature type="domain" description="TFIIS N-terminal" evidence="7">
    <location>
        <begin position="4"/>
        <end position="78"/>
    </location>
</feature>
<dbReference type="GO" id="GO:0006368">
    <property type="term" value="P:transcription elongation by RNA polymerase II"/>
    <property type="evidence" value="ECO:0007669"/>
    <property type="project" value="InterPro"/>
</dbReference>
<sequence length="585" mass="66811">MASADIKKVLELKLQLKESTGGHTLVKTLKKLQELDITLEILAETGIGKVVNSFRKHDDVGEVAKTLVHRWKKLVPSPSVTQHHPASPKEPSKTEIQKTDQEEKSQTSQNAVCPERKPKNENSGSEHKLSNNTDGKSKAQPVVNKLKDCINNNKKNSIKRDSDVGFISQISIPDGKLLKPKEKSSINLHTEGKDEVKPKVSDVTNNHRPKISTKGKKESVLKESVLSKEKMNKKDKRRQEKNAEREKNLESDNSEMPSMSFEEYLSYDLEAPKRKKRLCEGKNPKRIKLDQKQDVKMCDLSMKSGKYTAEPPTPVVPKRSVMDLLNVPLPTISPECDDPSQYQYFTEKKVEEKACEEAPVFTGQRLNKKMQVYSGTKVVYLPTMMSLYQQCIRTLQNNIDSLYEIGGVPFEILEPVLERCTPEQLLRIEECNPTYIGVTDHLWERHCLRDFRNAQLEEYESWREMYLRLFEERERKFRELTKSIVSAHSRRPKGRQVKMAFIHSAAKPPRNVRIQQEIHGTAGPGLDKLSGRFTESRSRPCITESPKPCTAGSGASQPQDPRRIRRVAPMMAKSLKAFKKQFGRR</sequence>
<keyword evidence="3 4" id="KW-0539">Nucleus</keyword>
<reference evidence="8 9" key="1">
    <citation type="submission" date="2021-06" db="EMBL/GenBank/DDBJ databases">
        <title>Chromosome-level genome assembly of the red-tail catfish (Hemibagrus wyckioides).</title>
        <authorList>
            <person name="Shao F."/>
        </authorList>
    </citation>
    <scope>NUCLEOTIDE SEQUENCE [LARGE SCALE GENOMIC DNA]</scope>
    <source>
        <strain evidence="8">EC202008001</strain>
        <tissue evidence="8">Blood</tissue>
    </source>
</reference>
<dbReference type="InterPro" id="IPR017923">
    <property type="entry name" value="TFIIS_N"/>
</dbReference>
<feature type="domain" description="F-box" evidence="6">
    <location>
        <begin position="402"/>
        <end position="446"/>
    </location>
</feature>
<dbReference type="Proteomes" id="UP000824219">
    <property type="component" value="Linkage Group LG03"/>
</dbReference>
<name>A0A9D3SR77_9TELE</name>
<dbReference type="InterPro" id="IPR036047">
    <property type="entry name" value="F-box-like_dom_sf"/>
</dbReference>
<dbReference type="SUPFAM" id="SSF47676">
    <property type="entry name" value="Conserved domain common to transcription factors TFIIS, elongin A, CRSP70"/>
    <property type="match status" value="1"/>
</dbReference>
<proteinExistence type="predicted"/>
<protein>
    <recommendedName>
        <fullName evidence="2">Elongin-A</fullName>
    </recommendedName>
</protein>
<dbReference type="SMART" id="SM00509">
    <property type="entry name" value="TFS2N"/>
    <property type="match status" value="1"/>
</dbReference>
<evidence type="ECO:0000256" key="2">
    <source>
        <dbReference type="ARBA" id="ARBA00021346"/>
    </source>
</evidence>
<comment type="caution">
    <text evidence="8">The sequence shown here is derived from an EMBL/GenBank/DDBJ whole genome shotgun (WGS) entry which is preliminary data.</text>
</comment>
<dbReference type="Gene3D" id="1.20.930.10">
    <property type="entry name" value="Conserved domain common to transcription factors TFIIS, elongin A, CRSP70"/>
    <property type="match status" value="1"/>
</dbReference>
<keyword evidence="9" id="KW-1185">Reference proteome</keyword>
<dbReference type="Pfam" id="PF06881">
    <property type="entry name" value="Elongin_A"/>
    <property type="match status" value="1"/>
</dbReference>
<organism evidence="8 9">
    <name type="scientific">Hemibagrus wyckioides</name>
    <dbReference type="NCBI Taxonomy" id="337641"/>
    <lineage>
        <taxon>Eukaryota</taxon>
        <taxon>Metazoa</taxon>
        <taxon>Chordata</taxon>
        <taxon>Craniata</taxon>
        <taxon>Vertebrata</taxon>
        <taxon>Euteleostomi</taxon>
        <taxon>Actinopterygii</taxon>
        <taxon>Neopterygii</taxon>
        <taxon>Teleostei</taxon>
        <taxon>Ostariophysi</taxon>
        <taxon>Siluriformes</taxon>
        <taxon>Bagridae</taxon>
        <taxon>Hemibagrus</taxon>
    </lineage>
</organism>
<dbReference type="InterPro" id="IPR001810">
    <property type="entry name" value="F-box_dom"/>
</dbReference>
<dbReference type="InterPro" id="IPR035441">
    <property type="entry name" value="TFIIS/LEDGF_dom_sf"/>
</dbReference>
<dbReference type="PROSITE" id="PS51319">
    <property type="entry name" value="TFIIS_N"/>
    <property type="match status" value="1"/>
</dbReference>
<feature type="compositionally biased region" description="Basic and acidic residues" evidence="5">
    <location>
        <begin position="186"/>
        <end position="200"/>
    </location>
</feature>
<dbReference type="OrthoDB" id="21513at2759"/>
<dbReference type="GO" id="GO:0070449">
    <property type="term" value="C:elongin complex"/>
    <property type="evidence" value="ECO:0007669"/>
    <property type="project" value="InterPro"/>
</dbReference>
<evidence type="ECO:0000313" key="9">
    <source>
        <dbReference type="Proteomes" id="UP000824219"/>
    </source>
</evidence>
<feature type="compositionally biased region" description="Basic and acidic residues" evidence="5">
    <location>
        <begin position="90"/>
        <end position="105"/>
    </location>
</feature>
<evidence type="ECO:0000256" key="3">
    <source>
        <dbReference type="ARBA" id="ARBA00023242"/>
    </source>
</evidence>
<evidence type="ECO:0000313" key="8">
    <source>
        <dbReference type="EMBL" id="KAG7334341.1"/>
    </source>
</evidence>
<feature type="compositionally biased region" description="Basic and acidic residues" evidence="5">
    <location>
        <begin position="114"/>
        <end position="129"/>
    </location>
</feature>
<feature type="compositionally biased region" description="Basic and acidic residues" evidence="5">
    <location>
        <begin position="215"/>
        <end position="250"/>
    </location>
</feature>